<dbReference type="GO" id="GO:0005085">
    <property type="term" value="F:guanyl-nucleotide exchange factor activity"/>
    <property type="evidence" value="ECO:0007669"/>
    <property type="project" value="InterPro"/>
</dbReference>
<name>D8SU68_SELML</name>
<dbReference type="GO" id="GO:0005829">
    <property type="term" value="C:cytosol"/>
    <property type="evidence" value="ECO:0007669"/>
    <property type="project" value="UniProtKB-SubCell"/>
</dbReference>
<keyword evidence="5" id="KW-1185">Reference proteome</keyword>
<dbReference type="PANTHER" id="PTHR10663">
    <property type="entry name" value="GUANYL-NUCLEOTIDE EXCHANGE FACTOR"/>
    <property type="match status" value="1"/>
</dbReference>
<evidence type="ECO:0000313" key="5">
    <source>
        <dbReference type="Proteomes" id="UP000001514"/>
    </source>
</evidence>
<dbReference type="EMBL" id="GL377642">
    <property type="protein sequence ID" value="EFJ11956.1"/>
    <property type="molecule type" value="Genomic_DNA"/>
</dbReference>
<dbReference type="Pfam" id="PF01369">
    <property type="entry name" value="Sec7"/>
    <property type="match status" value="1"/>
</dbReference>
<dbReference type="InterPro" id="IPR000904">
    <property type="entry name" value="Sec7_dom"/>
</dbReference>
<dbReference type="SUPFAM" id="SSF48425">
    <property type="entry name" value="Sec7 domain"/>
    <property type="match status" value="1"/>
</dbReference>
<evidence type="ECO:0000256" key="1">
    <source>
        <dbReference type="ARBA" id="ARBA00004287"/>
    </source>
</evidence>
<evidence type="ECO:0000313" key="4">
    <source>
        <dbReference type="EMBL" id="EFJ11956.1"/>
    </source>
</evidence>
<organism evidence="5">
    <name type="scientific">Selaginella moellendorffii</name>
    <name type="common">Spikemoss</name>
    <dbReference type="NCBI Taxonomy" id="88036"/>
    <lineage>
        <taxon>Eukaryota</taxon>
        <taxon>Viridiplantae</taxon>
        <taxon>Streptophyta</taxon>
        <taxon>Embryophyta</taxon>
        <taxon>Tracheophyta</taxon>
        <taxon>Lycopodiopsida</taxon>
        <taxon>Selaginellales</taxon>
        <taxon>Selaginellaceae</taxon>
        <taxon>Selaginella</taxon>
    </lineage>
</organism>
<dbReference type="eggNOG" id="KOG0929">
    <property type="taxonomic scope" value="Eukaryota"/>
</dbReference>
<feature type="domain" description="SEC7" evidence="3">
    <location>
        <begin position="27"/>
        <end position="127"/>
    </location>
</feature>
<dbReference type="HOGENOM" id="CLU_1689744_0_0_1"/>
<comment type="subcellular location">
    <subcellularLocation>
        <location evidence="2">Cytoplasm</location>
        <location evidence="2">Cytosol</location>
    </subcellularLocation>
    <subcellularLocation>
        <location evidence="1">Membrane</location>
        <topology evidence="1">Peripheral membrane protein</topology>
        <orientation evidence="1">Cytoplasmic side</orientation>
    </subcellularLocation>
</comment>
<proteinExistence type="predicted"/>
<dbReference type="InterPro" id="IPR035999">
    <property type="entry name" value="Sec7_dom_sf"/>
</dbReference>
<reference evidence="4 5" key="1">
    <citation type="journal article" date="2011" name="Science">
        <title>The Selaginella genome identifies genetic changes associated with the evolution of vascular plants.</title>
        <authorList>
            <person name="Banks J.A."/>
            <person name="Nishiyama T."/>
            <person name="Hasebe M."/>
            <person name="Bowman J.L."/>
            <person name="Gribskov M."/>
            <person name="dePamphilis C."/>
            <person name="Albert V.A."/>
            <person name="Aono N."/>
            <person name="Aoyama T."/>
            <person name="Ambrose B.A."/>
            <person name="Ashton N.W."/>
            <person name="Axtell M.J."/>
            <person name="Barker E."/>
            <person name="Barker M.S."/>
            <person name="Bennetzen J.L."/>
            <person name="Bonawitz N.D."/>
            <person name="Chapple C."/>
            <person name="Cheng C."/>
            <person name="Correa L.G."/>
            <person name="Dacre M."/>
            <person name="DeBarry J."/>
            <person name="Dreyer I."/>
            <person name="Elias M."/>
            <person name="Engstrom E.M."/>
            <person name="Estelle M."/>
            <person name="Feng L."/>
            <person name="Finet C."/>
            <person name="Floyd S.K."/>
            <person name="Frommer W.B."/>
            <person name="Fujita T."/>
            <person name="Gramzow L."/>
            <person name="Gutensohn M."/>
            <person name="Harholt J."/>
            <person name="Hattori M."/>
            <person name="Heyl A."/>
            <person name="Hirai T."/>
            <person name="Hiwatashi Y."/>
            <person name="Ishikawa M."/>
            <person name="Iwata M."/>
            <person name="Karol K.G."/>
            <person name="Koehler B."/>
            <person name="Kolukisaoglu U."/>
            <person name="Kubo M."/>
            <person name="Kurata T."/>
            <person name="Lalonde S."/>
            <person name="Li K."/>
            <person name="Li Y."/>
            <person name="Litt A."/>
            <person name="Lyons E."/>
            <person name="Manning G."/>
            <person name="Maruyama T."/>
            <person name="Michael T.P."/>
            <person name="Mikami K."/>
            <person name="Miyazaki S."/>
            <person name="Morinaga S."/>
            <person name="Murata T."/>
            <person name="Mueller-Roeber B."/>
            <person name="Nelson D.R."/>
            <person name="Obara M."/>
            <person name="Oguri Y."/>
            <person name="Olmstead R.G."/>
            <person name="Onodera N."/>
            <person name="Petersen B.L."/>
            <person name="Pils B."/>
            <person name="Prigge M."/>
            <person name="Rensing S.A."/>
            <person name="Riano-Pachon D.M."/>
            <person name="Roberts A.W."/>
            <person name="Sato Y."/>
            <person name="Scheller H.V."/>
            <person name="Schulz B."/>
            <person name="Schulz C."/>
            <person name="Shakirov E.V."/>
            <person name="Shibagaki N."/>
            <person name="Shinohara N."/>
            <person name="Shippen D.E."/>
            <person name="Soerensen I."/>
            <person name="Sotooka R."/>
            <person name="Sugimoto N."/>
            <person name="Sugita M."/>
            <person name="Sumikawa N."/>
            <person name="Tanurdzic M."/>
            <person name="Theissen G."/>
            <person name="Ulvskov P."/>
            <person name="Wakazuki S."/>
            <person name="Weng J.K."/>
            <person name="Willats W.W."/>
            <person name="Wipf D."/>
            <person name="Wolf P.G."/>
            <person name="Yang L."/>
            <person name="Zimmer A.D."/>
            <person name="Zhu Q."/>
            <person name="Mitros T."/>
            <person name="Hellsten U."/>
            <person name="Loque D."/>
            <person name="Otillar R."/>
            <person name="Salamov A."/>
            <person name="Schmutz J."/>
            <person name="Shapiro H."/>
            <person name="Lindquist E."/>
            <person name="Lucas S."/>
            <person name="Rokhsar D."/>
            <person name="Grigoriev I.V."/>
        </authorList>
    </citation>
    <scope>NUCLEOTIDE SEQUENCE [LARGE SCALE GENOMIC DNA]</scope>
</reference>
<evidence type="ECO:0000259" key="3">
    <source>
        <dbReference type="PROSITE" id="PS50190"/>
    </source>
</evidence>
<dbReference type="PANTHER" id="PTHR10663:SF375">
    <property type="entry name" value="LD29171P"/>
    <property type="match status" value="1"/>
</dbReference>
<dbReference type="Gene3D" id="1.10.1000.11">
    <property type="entry name" value="Arf Nucleotide-binding Site Opener,domain 2"/>
    <property type="match status" value="1"/>
</dbReference>
<dbReference type="KEGG" id="smo:SELMODRAFT_425755"/>
<dbReference type="Proteomes" id="UP000001514">
    <property type="component" value="Unassembled WGS sequence"/>
</dbReference>
<evidence type="ECO:0000256" key="2">
    <source>
        <dbReference type="ARBA" id="ARBA00004514"/>
    </source>
</evidence>
<dbReference type="SMART" id="SM00222">
    <property type="entry name" value="Sec7"/>
    <property type="match status" value="1"/>
</dbReference>
<protein>
    <recommendedName>
        <fullName evidence="3">SEC7 domain-containing protein</fullName>
    </recommendedName>
</protein>
<dbReference type="GO" id="GO:0032012">
    <property type="term" value="P:regulation of ARF protein signal transduction"/>
    <property type="evidence" value="ECO:0007669"/>
    <property type="project" value="InterPro"/>
</dbReference>
<dbReference type="STRING" id="88036.D8SU68"/>
<sequence>MHEGLGIQLQAFYTAGRNHIIQPEACKGIDFIVKAKKVEKIPEEVVKFLLSTIGLNRGLIGDYLVSLGDQKINRTMEKFAERYCTCNPMVKDEMSKAAFIKTNGGIDDGKDLPEEFMGGLYDRIVNKEIKMKADNVIPVTKPAGKDNNFLLGLRTS</sequence>
<dbReference type="PROSITE" id="PS50190">
    <property type="entry name" value="SEC7"/>
    <property type="match status" value="1"/>
</dbReference>
<dbReference type="GO" id="GO:0016020">
    <property type="term" value="C:membrane"/>
    <property type="evidence" value="ECO:0007669"/>
    <property type="project" value="UniProtKB-SubCell"/>
</dbReference>
<gene>
    <name evidence="4" type="ORF">SELMODRAFT_425755</name>
</gene>
<dbReference type="Gramene" id="EFJ11956">
    <property type="protein sequence ID" value="EFJ11956"/>
    <property type="gene ID" value="SELMODRAFT_425755"/>
</dbReference>
<accession>D8SU68</accession>
<dbReference type="AlphaFoldDB" id="D8SU68"/>
<dbReference type="Gene3D" id="1.10.220.20">
    <property type="match status" value="1"/>
</dbReference>
<dbReference type="InParanoid" id="D8SU68"/>
<dbReference type="InterPro" id="IPR023394">
    <property type="entry name" value="Sec7_C_sf"/>
</dbReference>